<sequence length="80" mass="9496">MGVRINELNTDSVAPNNVYAAFKIERSLIYQFGSINYYGQRFPVKRSFKIKSVIFNSEKWNLLENKEFTEVKKTFKQSFF</sequence>
<dbReference type="AlphaFoldDB" id="A0A369KWB7"/>
<comment type="caution">
    <text evidence="1">The sequence shown here is derived from an EMBL/GenBank/DDBJ whole genome shotgun (WGS) entry which is preliminary data.</text>
</comment>
<name>A0A369KWB7_9BACT</name>
<evidence type="ECO:0000313" key="1">
    <source>
        <dbReference type="EMBL" id="RDB36995.1"/>
    </source>
</evidence>
<organism evidence="1 2">
    <name type="scientific">Spirobacillus cienkowskii</name>
    <dbReference type="NCBI Taxonomy" id="495820"/>
    <lineage>
        <taxon>Bacteria</taxon>
        <taxon>Pseudomonadati</taxon>
        <taxon>Bdellovibrionota</taxon>
        <taxon>Oligoflexia</taxon>
        <taxon>Silvanigrellales</taxon>
        <taxon>Spirobacillus</taxon>
    </lineage>
</organism>
<dbReference type="Proteomes" id="UP000253934">
    <property type="component" value="Unassembled WGS sequence"/>
</dbReference>
<accession>A0A369KWB7</accession>
<reference evidence="1" key="1">
    <citation type="submission" date="2018-04" db="EMBL/GenBank/DDBJ databases">
        <title>Draft genome sequence of the Candidatus Spirobacillus cienkowskii, a pathogen of freshwater Daphnia species, reconstructed from hemolymph metagenomic reads.</title>
        <authorList>
            <person name="Bresciani L."/>
            <person name="Lemos L.N."/>
            <person name="Wale N."/>
            <person name="Lin J.Y."/>
            <person name="Fernandes G.R."/>
            <person name="Duffy M.A."/>
            <person name="Rodrigues J.M."/>
        </authorList>
    </citation>
    <scope>NUCLEOTIDE SEQUENCE [LARGE SCALE GENOMIC DNA]</scope>
    <source>
        <strain evidence="1">Binning01</strain>
    </source>
</reference>
<gene>
    <name evidence="1" type="ORF">DCC88_02160</name>
</gene>
<protein>
    <submittedName>
        <fullName evidence="1">Uncharacterized protein</fullName>
    </submittedName>
</protein>
<keyword evidence="2" id="KW-1185">Reference proteome</keyword>
<proteinExistence type="predicted"/>
<dbReference type="EMBL" id="QOVW01000013">
    <property type="protein sequence ID" value="RDB36995.1"/>
    <property type="molecule type" value="Genomic_DNA"/>
</dbReference>
<evidence type="ECO:0000313" key="2">
    <source>
        <dbReference type="Proteomes" id="UP000253934"/>
    </source>
</evidence>